<dbReference type="AlphaFoldDB" id="A0A5C5WL58"/>
<comment type="caution">
    <text evidence="3">The sequence shown here is derived from an EMBL/GenBank/DDBJ whole genome shotgun (WGS) entry which is preliminary data.</text>
</comment>
<keyword evidence="1" id="KW-0813">Transport</keyword>
<dbReference type="InterPro" id="IPR051909">
    <property type="entry name" value="MFP_Cation_Efflux"/>
</dbReference>
<dbReference type="GO" id="GO:0060003">
    <property type="term" value="P:copper ion export"/>
    <property type="evidence" value="ECO:0007669"/>
    <property type="project" value="TreeGrafter"/>
</dbReference>
<evidence type="ECO:0000256" key="2">
    <source>
        <dbReference type="SAM" id="Coils"/>
    </source>
</evidence>
<dbReference type="OrthoDB" id="248877at2"/>
<dbReference type="Gene3D" id="2.40.50.100">
    <property type="match status" value="1"/>
</dbReference>
<dbReference type="SUPFAM" id="SSF111369">
    <property type="entry name" value="HlyD-like secretion proteins"/>
    <property type="match status" value="1"/>
</dbReference>
<dbReference type="Gene3D" id="2.40.30.170">
    <property type="match status" value="1"/>
</dbReference>
<dbReference type="EMBL" id="SJPI01000002">
    <property type="protein sequence ID" value="TWT50502.1"/>
    <property type="molecule type" value="Genomic_DNA"/>
</dbReference>
<evidence type="ECO:0000313" key="4">
    <source>
        <dbReference type="Proteomes" id="UP000316598"/>
    </source>
</evidence>
<organism evidence="3 4">
    <name type="scientific">Rubripirellula amarantea</name>
    <dbReference type="NCBI Taxonomy" id="2527999"/>
    <lineage>
        <taxon>Bacteria</taxon>
        <taxon>Pseudomonadati</taxon>
        <taxon>Planctomycetota</taxon>
        <taxon>Planctomycetia</taxon>
        <taxon>Pirellulales</taxon>
        <taxon>Pirellulaceae</taxon>
        <taxon>Rubripirellula</taxon>
    </lineage>
</organism>
<evidence type="ECO:0000313" key="3">
    <source>
        <dbReference type="EMBL" id="TWT50502.1"/>
    </source>
</evidence>
<keyword evidence="2" id="KW-0175">Coiled coil</keyword>
<gene>
    <name evidence="3" type="ORF">Pla22_32450</name>
</gene>
<feature type="coiled-coil region" evidence="2">
    <location>
        <begin position="488"/>
        <end position="518"/>
    </location>
</feature>
<reference evidence="3 4" key="1">
    <citation type="submission" date="2019-02" db="EMBL/GenBank/DDBJ databases">
        <title>Deep-cultivation of Planctomycetes and their phenomic and genomic characterization uncovers novel biology.</title>
        <authorList>
            <person name="Wiegand S."/>
            <person name="Jogler M."/>
            <person name="Boedeker C."/>
            <person name="Pinto D."/>
            <person name="Vollmers J."/>
            <person name="Rivas-Marin E."/>
            <person name="Kohn T."/>
            <person name="Peeters S.H."/>
            <person name="Heuer A."/>
            <person name="Rast P."/>
            <person name="Oberbeckmann S."/>
            <person name="Bunk B."/>
            <person name="Jeske O."/>
            <person name="Meyerdierks A."/>
            <person name="Storesund J.E."/>
            <person name="Kallscheuer N."/>
            <person name="Luecker S."/>
            <person name="Lage O.M."/>
            <person name="Pohl T."/>
            <person name="Merkel B.J."/>
            <person name="Hornburger P."/>
            <person name="Mueller R.-W."/>
            <person name="Bruemmer F."/>
            <person name="Labrenz M."/>
            <person name="Spormann A.M."/>
            <person name="Op Den Camp H."/>
            <person name="Overmann J."/>
            <person name="Amann R."/>
            <person name="Jetten M.S.M."/>
            <person name="Mascher T."/>
            <person name="Medema M.H."/>
            <person name="Devos D.P."/>
            <person name="Kaster A.-K."/>
            <person name="Ovreas L."/>
            <person name="Rohde M."/>
            <person name="Galperin M.Y."/>
            <person name="Jogler C."/>
        </authorList>
    </citation>
    <scope>NUCLEOTIDE SEQUENCE [LARGE SCALE GENOMIC DNA]</scope>
    <source>
        <strain evidence="3 4">Pla22</strain>
    </source>
</reference>
<dbReference type="GO" id="GO:0030313">
    <property type="term" value="C:cell envelope"/>
    <property type="evidence" value="ECO:0007669"/>
    <property type="project" value="TreeGrafter"/>
</dbReference>
<name>A0A5C5WL58_9BACT</name>
<dbReference type="PANTHER" id="PTHR30097:SF4">
    <property type="entry name" value="SLR6042 PROTEIN"/>
    <property type="match status" value="1"/>
</dbReference>
<keyword evidence="4" id="KW-1185">Reference proteome</keyword>
<dbReference type="RefSeq" id="WP_146515722.1">
    <property type="nucleotide sequence ID" value="NZ_SJPI01000002.1"/>
</dbReference>
<dbReference type="Proteomes" id="UP000316598">
    <property type="component" value="Unassembled WGS sequence"/>
</dbReference>
<sequence>MNSSSESPRTSGVSTAATSSDAISQRVAQIAAASKDRSDFLRHLASELLAQFQSGLVAIDTSHWTNPMMLVADDDLSQQIERSAITELLASATSSAIACNINSTDDDVDRRGLRIELTHAPHRAALLMIYPAEQAPTPMEQVTDLQTLSRYAESTRSVVETLPVPETELRRQSPTDLTTATHSVQDTRSLASFHRDLDVTGTSYRIANETRRMLDCDRVTVLVPHARQFRVTAVSGVSVVDRRSNAVKSIERLTQSAVIMARPMVLPSEDPLPPQIQEPLDYYLDESGVAKAIILPLHQSSSDEVDEDVVSADPFDQHGELVGVIVLEYFTSVAPPGVRPPMSIIATEAMLALTNSIEHRKVFGLPIWKAIGSLTSRSRFPITSAVAVALVGLLTASILIPVEHHVVTTGKLEPAMRREVFAPLDGVVKTLLVTDGQVVKAGDPILELENADLESQSESLAGDIQTKTGRLGALASMRLTETSDVSASSRLAMEQRQLESELANLKTQQAILEQQQSQLIVTAPIDGTIVAWQLQRRLSDRPVSRGNLLVSVVSTAGPWTLDLNLPDRDAGPVLEAAKDNPNLPIEFAVATLPEQSFRANLQTIATAARLDTTGNRIIDAEAVVHFDDLTNPTSDASSGAPFDATMMRAGADVTAKIACGERSLLRSWFSDVFDFVHRNILFHF</sequence>
<dbReference type="GO" id="GO:0015679">
    <property type="term" value="P:plasma membrane copper ion transport"/>
    <property type="evidence" value="ECO:0007669"/>
    <property type="project" value="TreeGrafter"/>
</dbReference>
<protein>
    <submittedName>
        <fullName evidence="3">HlyD family secretion protein</fullName>
    </submittedName>
</protein>
<proteinExistence type="predicted"/>
<accession>A0A5C5WL58</accession>
<evidence type="ECO:0000256" key="1">
    <source>
        <dbReference type="ARBA" id="ARBA00022448"/>
    </source>
</evidence>
<dbReference type="PANTHER" id="PTHR30097">
    <property type="entry name" value="CATION EFFLUX SYSTEM PROTEIN CUSB"/>
    <property type="match status" value="1"/>
</dbReference>
<dbReference type="Gene3D" id="1.10.287.470">
    <property type="entry name" value="Helix hairpin bin"/>
    <property type="match status" value="1"/>
</dbReference>